<proteinExistence type="predicted"/>
<dbReference type="RefSeq" id="WP_091142446.1">
    <property type="nucleotide sequence ID" value="NZ_FMVF01000008.1"/>
</dbReference>
<dbReference type="OrthoDB" id="947434at2"/>
<dbReference type="SUPFAM" id="SSF56925">
    <property type="entry name" value="OMPA-like"/>
    <property type="match status" value="1"/>
</dbReference>
<feature type="signal peptide" evidence="1">
    <location>
        <begin position="1"/>
        <end position="17"/>
    </location>
</feature>
<dbReference type="EMBL" id="FMVF01000008">
    <property type="protein sequence ID" value="SCY64600.1"/>
    <property type="molecule type" value="Genomic_DNA"/>
</dbReference>
<gene>
    <name evidence="3" type="ORF">SAMN02927903_01899</name>
</gene>
<accession>A0A1G5HMS3</accession>
<dbReference type="AlphaFoldDB" id="A0A1G5HMS3"/>
<dbReference type="InterPro" id="IPR011250">
    <property type="entry name" value="OMP/PagP_B-barrel"/>
</dbReference>
<dbReference type="Proteomes" id="UP000199354">
    <property type="component" value="Unassembled WGS sequence"/>
</dbReference>
<evidence type="ECO:0000256" key="1">
    <source>
        <dbReference type="SAM" id="SignalP"/>
    </source>
</evidence>
<feature type="domain" description="Outer membrane protein beta-barrel" evidence="2">
    <location>
        <begin position="15"/>
        <end position="157"/>
    </location>
</feature>
<evidence type="ECO:0000313" key="3">
    <source>
        <dbReference type="EMBL" id="SCY64600.1"/>
    </source>
</evidence>
<sequence length="176" mass="18950">MKKLLFILLLCATTAQAQLRFGIKAGANFADLDGITLDTKMRTGFHFGALLELDLPGPLAIQPELVYSSQGAKVNAAAFDDIQYDYLTVPVALKLYLIPSVLNVELGPQFSFLVNDNNAFNPGDSSSFDFAALGGLGLDLGNHLFLQGRYVLGLTDASSNADVKNKVIQLSVGYKF</sequence>
<evidence type="ECO:0000259" key="2">
    <source>
        <dbReference type="Pfam" id="PF13568"/>
    </source>
</evidence>
<protein>
    <submittedName>
        <fullName evidence="3">Outer membrane protein beta-barrel domain-containing protein</fullName>
    </submittedName>
</protein>
<evidence type="ECO:0000313" key="4">
    <source>
        <dbReference type="Proteomes" id="UP000199354"/>
    </source>
</evidence>
<dbReference type="STRING" id="490189.SAMN02927903_01899"/>
<feature type="chain" id="PRO_5011620031" evidence="1">
    <location>
        <begin position="18"/>
        <end position="176"/>
    </location>
</feature>
<name>A0A1G5HMS3_9FLAO</name>
<dbReference type="InterPro" id="IPR025665">
    <property type="entry name" value="Beta-barrel_OMP_2"/>
</dbReference>
<dbReference type="Pfam" id="PF13568">
    <property type="entry name" value="OMP_b-brl_2"/>
    <property type="match status" value="1"/>
</dbReference>
<reference evidence="3 4" key="1">
    <citation type="submission" date="2016-10" db="EMBL/GenBank/DDBJ databases">
        <authorList>
            <person name="de Groot N.N."/>
        </authorList>
    </citation>
    <scope>NUCLEOTIDE SEQUENCE [LARGE SCALE GENOMIC DNA]</scope>
    <source>
        <strain evidence="3 4">CGMCC 1.7031</strain>
    </source>
</reference>
<keyword evidence="4" id="KW-1185">Reference proteome</keyword>
<keyword evidence="1" id="KW-0732">Signal</keyword>
<organism evidence="3 4">
    <name type="scientific">Flavobacterium caeni</name>
    <dbReference type="NCBI Taxonomy" id="490189"/>
    <lineage>
        <taxon>Bacteria</taxon>
        <taxon>Pseudomonadati</taxon>
        <taxon>Bacteroidota</taxon>
        <taxon>Flavobacteriia</taxon>
        <taxon>Flavobacteriales</taxon>
        <taxon>Flavobacteriaceae</taxon>
        <taxon>Flavobacterium</taxon>
    </lineage>
</organism>